<feature type="transmembrane region" description="Helical" evidence="1">
    <location>
        <begin position="32"/>
        <end position="50"/>
    </location>
</feature>
<keyword evidence="1" id="KW-0472">Membrane</keyword>
<evidence type="ECO:0000313" key="2">
    <source>
        <dbReference type="EMBL" id="MFD2172272.1"/>
    </source>
</evidence>
<dbReference type="RefSeq" id="WP_386049659.1">
    <property type="nucleotide sequence ID" value="NZ_JBHUIO010000019.1"/>
</dbReference>
<dbReference type="Proteomes" id="UP001597343">
    <property type="component" value="Unassembled WGS sequence"/>
</dbReference>
<comment type="caution">
    <text evidence="2">The sequence shown here is derived from an EMBL/GenBank/DDBJ whole genome shotgun (WGS) entry which is preliminary data.</text>
</comment>
<sequence>MRRKGSLFYLFFVLILFNLIFSQLGMNWGMRLLFSTLLLALLSSVVSLRVRKRRAKAQDSLS</sequence>
<name>A0ABW5A222_9BACL</name>
<keyword evidence="1" id="KW-1133">Transmembrane helix</keyword>
<evidence type="ECO:0000256" key="1">
    <source>
        <dbReference type="SAM" id="Phobius"/>
    </source>
</evidence>
<dbReference type="EMBL" id="JBHUIO010000019">
    <property type="protein sequence ID" value="MFD2172272.1"/>
    <property type="molecule type" value="Genomic_DNA"/>
</dbReference>
<evidence type="ECO:0000313" key="3">
    <source>
        <dbReference type="Proteomes" id="UP001597343"/>
    </source>
</evidence>
<keyword evidence="3" id="KW-1185">Reference proteome</keyword>
<keyword evidence="1" id="KW-0812">Transmembrane</keyword>
<gene>
    <name evidence="2" type="ORF">ACFSOY_20190</name>
</gene>
<reference evidence="3" key="1">
    <citation type="journal article" date="2019" name="Int. J. Syst. Evol. Microbiol.">
        <title>The Global Catalogue of Microorganisms (GCM) 10K type strain sequencing project: providing services to taxonomists for standard genome sequencing and annotation.</title>
        <authorList>
            <consortium name="The Broad Institute Genomics Platform"/>
            <consortium name="The Broad Institute Genome Sequencing Center for Infectious Disease"/>
            <person name="Wu L."/>
            <person name="Ma J."/>
        </authorList>
    </citation>
    <scope>NUCLEOTIDE SEQUENCE [LARGE SCALE GENOMIC DNA]</scope>
    <source>
        <strain evidence="3">CGMCC 1.13574</strain>
    </source>
</reference>
<accession>A0ABW5A222</accession>
<feature type="transmembrane region" description="Helical" evidence="1">
    <location>
        <begin position="7"/>
        <end position="26"/>
    </location>
</feature>
<protein>
    <submittedName>
        <fullName evidence="2">Uncharacterized protein</fullName>
    </submittedName>
</protein>
<organism evidence="2 3">
    <name type="scientific">Tumebacillus lipolyticus</name>
    <dbReference type="NCBI Taxonomy" id="1280370"/>
    <lineage>
        <taxon>Bacteria</taxon>
        <taxon>Bacillati</taxon>
        <taxon>Bacillota</taxon>
        <taxon>Bacilli</taxon>
        <taxon>Bacillales</taxon>
        <taxon>Alicyclobacillaceae</taxon>
        <taxon>Tumebacillus</taxon>
    </lineage>
</organism>
<proteinExistence type="predicted"/>